<keyword evidence="9" id="KW-1185">Reference proteome</keyword>
<feature type="region of interest" description="Disordered" evidence="6">
    <location>
        <begin position="389"/>
        <end position="410"/>
    </location>
</feature>
<feature type="region of interest" description="Disordered" evidence="6">
    <location>
        <begin position="89"/>
        <end position="117"/>
    </location>
</feature>
<evidence type="ECO:0000256" key="1">
    <source>
        <dbReference type="ARBA" id="ARBA00022723"/>
    </source>
</evidence>
<dbReference type="InterPro" id="IPR050329">
    <property type="entry name" value="GLI_C2H2-zinc-finger"/>
</dbReference>
<dbReference type="GO" id="GO:0000978">
    <property type="term" value="F:RNA polymerase II cis-regulatory region sequence-specific DNA binding"/>
    <property type="evidence" value="ECO:0007669"/>
    <property type="project" value="TreeGrafter"/>
</dbReference>
<dbReference type="PANTHER" id="PTHR19818">
    <property type="entry name" value="ZINC FINGER PROTEIN ZIC AND GLI"/>
    <property type="match status" value="1"/>
</dbReference>
<dbReference type="InterPro" id="IPR013087">
    <property type="entry name" value="Znf_C2H2_type"/>
</dbReference>
<dbReference type="GO" id="GO:0005634">
    <property type="term" value="C:nucleus"/>
    <property type="evidence" value="ECO:0007669"/>
    <property type="project" value="UniProtKB-ARBA"/>
</dbReference>
<reference evidence="8" key="1">
    <citation type="submission" date="2021-06" db="EMBL/GenBank/DDBJ databases">
        <title>Parelaphostrongylus tenuis whole genome reference sequence.</title>
        <authorList>
            <person name="Garwood T.J."/>
            <person name="Larsen P.A."/>
            <person name="Fountain-Jones N.M."/>
            <person name="Garbe J.R."/>
            <person name="Macchietto M.G."/>
            <person name="Kania S.A."/>
            <person name="Gerhold R.W."/>
            <person name="Richards J.E."/>
            <person name="Wolf T.M."/>
        </authorList>
    </citation>
    <scope>NUCLEOTIDE SEQUENCE</scope>
    <source>
        <strain evidence="8">MNPRO001-30</strain>
        <tissue evidence="8">Meninges</tissue>
    </source>
</reference>
<protein>
    <recommendedName>
        <fullName evidence="7">C2H2-type domain-containing protein</fullName>
    </recommendedName>
</protein>
<evidence type="ECO:0000256" key="5">
    <source>
        <dbReference type="PROSITE-ProRule" id="PRU00042"/>
    </source>
</evidence>
<keyword evidence="1" id="KW-0479">Metal-binding</keyword>
<evidence type="ECO:0000256" key="6">
    <source>
        <dbReference type="SAM" id="MobiDB-lite"/>
    </source>
</evidence>
<evidence type="ECO:0000259" key="7">
    <source>
        <dbReference type="PROSITE" id="PS50157"/>
    </source>
</evidence>
<dbReference type="GO" id="GO:0000981">
    <property type="term" value="F:DNA-binding transcription factor activity, RNA polymerase II-specific"/>
    <property type="evidence" value="ECO:0007669"/>
    <property type="project" value="TreeGrafter"/>
</dbReference>
<gene>
    <name evidence="8" type="ORF">KIN20_032664</name>
</gene>
<name>A0AAD5WI91_PARTN</name>
<dbReference type="GO" id="GO:0010604">
    <property type="term" value="P:positive regulation of macromolecule metabolic process"/>
    <property type="evidence" value="ECO:0007669"/>
    <property type="project" value="UniProtKB-ARBA"/>
</dbReference>
<dbReference type="PANTHER" id="PTHR19818:SF139">
    <property type="entry name" value="PAIR-RULE PROTEIN ODD-PAIRED"/>
    <property type="match status" value="1"/>
</dbReference>
<keyword evidence="2" id="KW-0677">Repeat</keyword>
<evidence type="ECO:0000256" key="4">
    <source>
        <dbReference type="ARBA" id="ARBA00022833"/>
    </source>
</evidence>
<dbReference type="PROSITE" id="PS00028">
    <property type="entry name" value="ZINC_FINGER_C2H2_1"/>
    <property type="match status" value="4"/>
</dbReference>
<dbReference type="GO" id="GO:0008270">
    <property type="term" value="F:zinc ion binding"/>
    <property type="evidence" value="ECO:0007669"/>
    <property type="project" value="UniProtKB-KW"/>
</dbReference>
<evidence type="ECO:0000256" key="3">
    <source>
        <dbReference type="ARBA" id="ARBA00022771"/>
    </source>
</evidence>
<accession>A0AAD5WI91</accession>
<keyword evidence="4" id="KW-0862">Zinc</keyword>
<sequence>MQSSQFETEVETPSPSVQILDYIQPPSVQIIENVDHMYAKSTQCDPSSMTQRDVSNMEVQLLDETGRLFIDEERSESNSSPNLIATLLTEGKSSSKSSSPIPRDNVAENGTRPCTHSSVEQSSECEFCRMTLGACTALKEQWTSPKCEFCCLTLRSYKDVEEHWKLHTEIPDTCYLCSPPLALLNTPEKYLEHIHAKHSSTVDSSQQNKYVYVKCNFCAFRVRRDLFMAHLLSECYMAPCPLCGDKLPRKSERIAHRKTHNNVMSRFHCECRRGFVTYDEFASHTCRSRSVTTVTCCSCNAVCSQVRDRSKGLNAGVDHFIECHTSNRRCLSCNTEPLETLREHVLIHLKETFEVITPKPVLSNCWPPELFQNTVQEILSPAITNRKKKERSDGVCQQMENDQGEDSVELLDSSSALAATSEDTPADDDILEYSTYQSSEDFSQTEASDSRDAASPSLLERQRQVLATLIDDLCPPPSVIVIENEAAMVREEREETPNAVPKSSVMDDGEDSVLIIRDMSKNPSSSNSAAPVVHTVNEGDDECMILDVIELPTGAVSHTVAATRERKYKCSMCSETFLRKSTCRYHEQHSHRNDIVSNLCNEAYGVPLDEDSLMYICQQCAVAFEDPQKARHHLCEHMKKGLAFPCERCSGICLTETNLREHQQKHDKGKLLYRCLICTPNRTYHDETTMYYHLHIDHGVPIIAFCKNCLLGSANMDRIFAHTMYRECSGGKWSNPRISRGTLLRSLGFAVASDLYFQPKDEVLHKQIQGTKGRFAIPTQCSHRSFITFGDAFTTCPEDPSRCFALVNQNRWHSHLCATNREAPGEMPSVLPDALIVRTAENLIDMLYVRFKSNAKTSQRFAELCVDSAPCTSSNSTPATASTTQSFPLVMRRQNRVPCPIAINHPPQNHFVQSGADQRVSLPVSTGSHQVWSDGDISSLGQPETNVSRSQYQGVCIFCRCRNVPMVYETVDRAYKAVHELCMKFRDVHPIAAQSLFSSINSFIRDAVNRRSDNCFFCFCRWHYAHESFDWSGHLVSSMLPSQINTRRLLENHQKGLIFPDPYCIALFSPSEVSSAGTTCAFSAPLYPVPLAPVVLQRCVVCNKVPASGPLSNAMNIEYMIPVPHDHAHRERWATHICQYLSDSLSEEIRTAFRLQQQPRLCLRHFNPRTVVMSDSGSITRTSSAANEPPVFNFEQFAKLNGEFSLACKRLLDAIERNQDSSTIGYMLKIVQDLVKCTDDKCNRALNNHTDILLHRYHQVPHKFVCSECFNINNVMTNEQDMVEHVIMEHCKERADNGVIPVYYALHCPLKNCSTVHTSVPAFRKHINHAHSGTVFDGVR</sequence>
<feature type="domain" description="C2H2-type" evidence="7">
    <location>
        <begin position="568"/>
        <end position="594"/>
    </location>
</feature>
<dbReference type="EMBL" id="JAHQIW010006866">
    <property type="protein sequence ID" value="KAJ1370850.1"/>
    <property type="molecule type" value="Genomic_DNA"/>
</dbReference>
<evidence type="ECO:0000313" key="8">
    <source>
        <dbReference type="EMBL" id="KAJ1370850.1"/>
    </source>
</evidence>
<organism evidence="8 9">
    <name type="scientific">Parelaphostrongylus tenuis</name>
    <name type="common">Meningeal worm</name>
    <dbReference type="NCBI Taxonomy" id="148309"/>
    <lineage>
        <taxon>Eukaryota</taxon>
        <taxon>Metazoa</taxon>
        <taxon>Ecdysozoa</taxon>
        <taxon>Nematoda</taxon>
        <taxon>Chromadorea</taxon>
        <taxon>Rhabditida</taxon>
        <taxon>Rhabditina</taxon>
        <taxon>Rhabditomorpha</taxon>
        <taxon>Strongyloidea</taxon>
        <taxon>Metastrongylidae</taxon>
        <taxon>Parelaphostrongylus</taxon>
    </lineage>
</organism>
<comment type="caution">
    <text evidence="8">The sequence shown here is derived from an EMBL/GenBank/DDBJ whole genome shotgun (WGS) entry which is preliminary data.</text>
</comment>
<evidence type="ECO:0000256" key="2">
    <source>
        <dbReference type="ARBA" id="ARBA00022737"/>
    </source>
</evidence>
<proteinExistence type="predicted"/>
<dbReference type="SMART" id="SM00355">
    <property type="entry name" value="ZnF_C2H2"/>
    <property type="match status" value="9"/>
</dbReference>
<dbReference type="Proteomes" id="UP001196413">
    <property type="component" value="Unassembled WGS sequence"/>
</dbReference>
<evidence type="ECO:0000313" key="9">
    <source>
        <dbReference type="Proteomes" id="UP001196413"/>
    </source>
</evidence>
<dbReference type="PROSITE" id="PS50157">
    <property type="entry name" value="ZINC_FINGER_C2H2_2"/>
    <property type="match status" value="1"/>
</dbReference>
<keyword evidence="3 5" id="KW-0863">Zinc-finger</keyword>